<name>A0A8S1GR20_9PELO</name>
<proteinExistence type="predicted"/>
<gene>
    <name evidence="1" type="ORF">CAUJ_LOCUS2004</name>
</gene>
<evidence type="ECO:0000313" key="2">
    <source>
        <dbReference type="Proteomes" id="UP000835052"/>
    </source>
</evidence>
<keyword evidence="2" id="KW-1185">Reference proteome</keyword>
<sequence>MREVRKVLLNLGRYEELLVVARNGRPIFSKNASEVISPTGSWSSDGSFLLLGPPFYDLLCPRFFSRHDFLCEEPLSSCCNHSWSQLFGLLS</sequence>
<dbReference type="Proteomes" id="UP000835052">
    <property type="component" value="Unassembled WGS sequence"/>
</dbReference>
<dbReference type="EMBL" id="CAJGYM010000004">
    <property type="protein sequence ID" value="CAD6186085.1"/>
    <property type="molecule type" value="Genomic_DNA"/>
</dbReference>
<organism evidence="1 2">
    <name type="scientific">Caenorhabditis auriculariae</name>
    <dbReference type="NCBI Taxonomy" id="2777116"/>
    <lineage>
        <taxon>Eukaryota</taxon>
        <taxon>Metazoa</taxon>
        <taxon>Ecdysozoa</taxon>
        <taxon>Nematoda</taxon>
        <taxon>Chromadorea</taxon>
        <taxon>Rhabditida</taxon>
        <taxon>Rhabditina</taxon>
        <taxon>Rhabditomorpha</taxon>
        <taxon>Rhabditoidea</taxon>
        <taxon>Rhabditidae</taxon>
        <taxon>Peloderinae</taxon>
        <taxon>Caenorhabditis</taxon>
    </lineage>
</organism>
<accession>A0A8S1GR20</accession>
<comment type="caution">
    <text evidence="1">The sequence shown here is derived from an EMBL/GenBank/DDBJ whole genome shotgun (WGS) entry which is preliminary data.</text>
</comment>
<evidence type="ECO:0000313" key="1">
    <source>
        <dbReference type="EMBL" id="CAD6186085.1"/>
    </source>
</evidence>
<dbReference type="AlphaFoldDB" id="A0A8S1GR20"/>
<reference evidence="1" key="1">
    <citation type="submission" date="2020-10" db="EMBL/GenBank/DDBJ databases">
        <authorList>
            <person name="Kikuchi T."/>
        </authorList>
    </citation>
    <scope>NUCLEOTIDE SEQUENCE</scope>
    <source>
        <strain evidence="1">NKZ352</strain>
    </source>
</reference>
<protein>
    <submittedName>
        <fullName evidence="1">Uncharacterized protein</fullName>
    </submittedName>
</protein>